<proteinExistence type="inferred from homology"/>
<dbReference type="Gene3D" id="2.40.460.10">
    <property type="entry name" value="Biotin dependent carboxylase carboxyltransferase"/>
    <property type="match status" value="1"/>
</dbReference>
<feature type="domain" description="ATP-grasp" evidence="26">
    <location>
        <begin position="699"/>
        <end position="895"/>
    </location>
</feature>
<keyword evidence="14" id="KW-0735">Signal-anchor</keyword>
<evidence type="ECO:0000256" key="3">
    <source>
        <dbReference type="ARBA" id="ARBA00004922"/>
    </source>
</evidence>
<protein>
    <submittedName>
        <fullName evidence="30">Uncharacterized protein</fullName>
    </submittedName>
</protein>
<evidence type="ECO:0000256" key="14">
    <source>
        <dbReference type="ARBA" id="ARBA00022968"/>
    </source>
</evidence>
<comment type="subcellular location">
    <subcellularLocation>
        <location evidence="2">Membrane</location>
        <topology evidence="2">Single-pass type II membrane protein</topology>
    </subcellularLocation>
</comment>
<dbReference type="InterPro" id="IPR027791">
    <property type="entry name" value="Galactosyl_T_C"/>
</dbReference>
<dbReference type="Gene3D" id="3.90.550.10">
    <property type="entry name" value="Spore Coat Polysaccharide Biosynthesis Protein SpsA, Chain A"/>
    <property type="match status" value="1"/>
</dbReference>
<keyword evidence="8" id="KW-0328">Glycosyltransferase</keyword>
<dbReference type="InterPro" id="IPR049076">
    <property type="entry name" value="ACCA"/>
</dbReference>
<dbReference type="InterPro" id="IPR011763">
    <property type="entry name" value="COA_CT_C"/>
</dbReference>
<dbReference type="InterPro" id="IPR011762">
    <property type="entry name" value="COA_CT_N"/>
</dbReference>
<dbReference type="SUPFAM" id="SSF52096">
    <property type="entry name" value="ClpP/crotonase"/>
    <property type="match status" value="2"/>
</dbReference>
<evidence type="ECO:0000256" key="21">
    <source>
        <dbReference type="ARBA" id="ARBA00023268"/>
    </source>
</evidence>
<reference evidence="30 31" key="1">
    <citation type="submission" date="2018-04" db="EMBL/GenBank/DDBJ databases">
        <title>The genome of golden apple snail Pomacea canaliculata provides insight into stress tolerance and invasive adaptation.</title>
        <authorList>
            <person name="Liu C."/>
            <person name="Liu B."/>
            <person name="Ren Y."/>
            <person name="Zhang Y."/>
            <person name="Wang H."/>
            <person name="Li S."/>
            <person name="Jiang F."/>
            <person name="Yin L."/>
            <person name="Zhang G."/>
            <person name="Qian W."/>
            <person name="Fan W."/>
        </authorList>
    </citation>
    <scope>NUCLEOTIDE SEQUENCE [LARGE SCALE GENOMIC DNA]</scope>
    <source>
        <strain evidence="30">SZHN2017</strain>
        <tissue evidence="30">Muscle</tissue>
    </source>
</reference>
<dbReference type="Gene3D" id="3.90.1770.10">
    <property type="entry name" value="PreATP-grasp domain"/>
    <property type="match status" value="1"/>
</dbReference>
<comment type="pathway">
    <text evidence="3">Protein modification; protein glycosylation.</text>
</comment>
<evidence type="ECO:0000256" key="8">
    <source>
        <dbReference type="ARBA" id="ARBA00022676"/>
    </source>
</evidence>
<evidence type="ECO:0000256" key="12">
    <source>
        <dbReference type="ARBA" id="ARBA00022832"/>
    </source>
</evidence>
<evidence type="ECO:0000256" key="9">
    <source>
        <dbReference type="ARBA" id="ARBA00022679"/>
    </source>
</evidence>
<evidence type="ECO:0000256" key="24">
    <source>
        <dbReference type="PROSITE-ProRule" id="PRU00409"/>
    </source>
</evidence>
<dbReference type="Pfam" id="PF00289">
    <property type="entry name" value="Biotin_carb_N"/>
    <property type="match status" value="1"/>
</dbReference>
<evidence type="ECO:0000256" key="15">
    <source>
        <dbReference type="ARBA" id="ARBA00022989"/>
    </source>
</evidence>
<dbReference type="GO" id="GO:0005524">
    <property type="term" value="F:ATP binding"/>
    <property type="evidence" value="ECO:0007669"/>
    <property type="project" value="UniProtKB-UniRule"/>
</dbReference>
<keyword evidence="16" id="KW-0443">Lipid metabolism</keyword>
<dbReference type="FunFam" id="3.90.1770.10:FF:000001">
    <property type="entry name" value="acetyl-CoA carboxylase 1"/>
    <property type="match status" value="1"/>
</dbReference>
<evidence type="ECO:0000256" key="13">
    <source>
        <dbReference type="ARBA" id="ARBA00022840"/>
    </source>
</evidence>
<keyword evidence="20" id="KW-0092">Biotin</keyword>
<dbReference type="GO" id="GO:0005739">
    <property type="term" value="C:mitochondrion"/>
    <property type="evidence" value="ECO:0007669"/>
    <property type="project" value="TreeGrafter"/>
</dbReference>
<dbReference type="PROSITE" id="PS00188">
    <property type="entry name" value="BIOTIN"/>
    <property type="match status" value="1"/>
</dbReference>
<dbReference type="GO" id="GO:0046872">
    <property type="term" value="F:metal ion binding"/>
    <property type="evidence" value="ECO:0007669"/>
    <property type="project" value="InterPro"/>
</dbReference>
<dbReference type="GO" id="GO:2001295">
    <property type="term" value="P:malonyl-CoA biosynthetic process"/>
    <property type="evidence" value="ECO:0007669"/>
    <property type="project" value="UniProtKB-UniPathway"/>
</dbReference>
<evidence type="ECO:0000313" key="30">
    <source>
        <dbReference type="EMBL" id="PVD28122.1"/>
    </source>
</evidence>
<dbReference type="SUPFAM" id="SSF52440">
    <property type="entry name" value="PreATP-grasp domain"/>
    <property type="match status" value="1"/>
</dbReference>
<dbReference type="InterPro" id="IPR011054">
    <property type="entry name" value="Rudment_hybrid_motif"/>
</dbReference>
<comment type="similarity">
    <text evidence="5">Belongs to the glycosyltransferase 7 family.</text>
</comment>
<feature type="region of interest" description="Disordered" evidence="25">
    <location>
        <begin position="469"/>
        <end position="491"/>
    </location>
</feature>
<evidence type="ECO:0000256" key="20">
    <source>
        <dbReference type="ARBA" id="ARBA00023267"/>
    </source>
</evidence>
<dbReference type="InterPro" id="IPR027995">
    <property type="entry name" value="Galactosyl_T_N"/>
</dbReference>
<dbReference type="Pfam" id="PF02785">
    <property type="entry name" value="Biotin_carb_C"/>
    <property type="match status" value="1"/>
</dbReference>
<dbReference type="PROSITE" id="PS50989">
    <property type="entry name" value="COA_CT_CTER"/>
    <property type="match status" value="1"/>
</dbReference>
<dbReference type="UniPathway" id="UPA00378"/>
<evidence type="ECO:0000256" key="11">
    <source>
        <dbReference type="ARBA" id="ARBA00022741"/>
    </source>
</evidence>
<dbReference type="SMART" id="SM00878">
    <property type="entry name" value="Biotin_carb_C"/>
    <property type="match status" value="1"/>
</dbReference>
<dbReference type="SUPFAM" id="SSF51230">
    <property type="entry name" value="Single hybrid motif"/>
    <property type="match status" value="1"/>
</dbReference>
<keyword evidence="31" id="KW-1185">Reference proteome</keyword>
<keyword evidence="9" id="KW-0808">Transferase</keyword>
<dbReference type="InterPro" id="IPR011761">
    <property type="entry name" value="ATP-grasp"/>
</dbReference>
<feature type="domain" description="CoA carboxyltransferase N-terminal" evidence="28">
    <location>
        <begin position="1983"/>
        <end position="2319"/>
    </location>
</feature>
<dbReference type="FunFam" id="3.90.226.10:FF:000010">
    <property type="entry name" value="acetyl-CoA carboxylase isoform X2"/>
    <property type="match status" value="1"/>
</dbReference>
<comment type="pathway">
    <text evidence="4">Lipid metabolism; malonyl-CoA biosynthesis; malonyl-CoA from acetyl-CoA: step 1/1.</text>
</comment>
<feature type="compositionally biased region" description="Low complexity" evidence="25">
    <location>
        <begin position="478"/>
        <end position="491"/>
    </location>
</feature>
<dbReference type="PROSITE" id="PS00867">
    <property type="entry name" value="CPSASE_2"/>
    <property type="match status" value="1"/>
</dbReference>
<accession>A0A2T7P3W9</accession>
<gene>
    <name evidence="30" type="ORF">C0Q70_10704</name>
</gene>
<evidence type="ECO:0000313" key="31">
    <source>
        <dbReference type="Proteomes" id="UP000245119"/>
    </source>
</evidence>
<keyword evidence="6" id="KW-0444">Lipid biosynthesis</keyword>
<evidence type="ECO:0000256" key="5">
    <source>
        <dbReference type="ARBA" id="ARBA00005735"/>
    </source>
</evidence>
<evidence type="ECO:0000256" key="18">
    <source>
        <dbReference type="ARBA" id="ARBA00023160"/>
    </source>
</evidence>
<dbReference type="GO" id="GO:0016757">
    <property type="term" value="F:glycosyltransferase activity"/>
    <property type="evidence" value="ECO:0007669"/>
    <property type="project" value="UniProtKB-KW"/>
</dbReference>
<feature type="region of interest" description="Disordered" evidence="25">
    <location>
        <begin position="413"/>
        <end position="435"/>
    </location>
</feature>
<evidence type="ECO:0000256" key="25">
    <source>
        <dbReference type="SAM" id="MobiDB-lite"/>
    </source>
</evidence>
<dbReference type="CDD" id="cd06850">
    <property type="entry name" value="biotinyl_domain"/>
    <property type="match status" value="1"/>
</dbReference>
<dbReference type="GO" id="GO:0006633">
    <property type="term" value="P:fatty acid biosynthetic process"/>
    <property type="evidence" value="ECO:0007669"/>
    <property type="project" value="UniProtKB-KW"/>
</dbReference>
<dbReference type="Pfam" id="PF00364">
    <property type="entry name" value="Biotin_lipoyl"/>
    <property type="match status" value="1"/>
</dbReference>
<evidence type="ECO:0000256" key="22">
    <source>
        <dbReference type="ARBA" id="ARBA00048065"/>
    </source>
</evidence>
<dbReference type="InterPro" id="IPR005481">
    <property type="entry name" value="BC-like_N"/>
</dbReference>
<evidence type="ECO:0000256" key="23">
    <source>
        <dbReference type="ARBA" id="ARBA00048600"/>
    </source>
</evidence>
<dbReference type="STRING" id="400727.A0A2T7P3W9"/>
<dbReference type="FunFam" id="3.40.50.20:FF:000005">
    <property type="entry name" value="acetyl-CoA carboxylase isoform X2"/>
    <property type="match status" value="1"/>
</dbReference>
<dbReference type="PRINTS" id="PR02050">
    <property type="entry name" value="B14GALTRFASE"/>
</dbReference>
<dbReference type="InterPro" id="IPR005479">
    <property type="entry name" value="CPAse_ATP-bd"/>
</dbReference>
<dbReference type="SUPFAM" id="SSF51246">
    <property type="entry name" value="Rudiment single hybrid motif"/>
    <property type="match status" value="1"/>
</dbReference>
<dbReference type="PANTHER" id="PTHR45728">
    <property type="entry name" value="ACETYL-COA CARBOXYLASE, ISOFORM A"/>
    <property type="match status" value="1"/>
</dbReference>
<evidence type="ECO:0000259" key="26">
    <source>
        <dbReference type="PROSITE" id="PS50975"/>
    </source>
</evidence>
<dbReference type="Gene3D" id="3.90.226.10">
    <property type="entry name" value="2-enoyl-CoA Hydratase, Chain A, domain 1"/>
    <property type="match status" value="2"/>
</dbReference>
<evidence type="ECO:0000256" key="4">
    <source>
        <dbReference type="ARBA" id="ARBA00004956"/>
    </source>
</evidence>
<evidence type="ECO:0000256" key="7">
    <source>
        <dbReference type="ARBA" id="ARBA00022598"/>
    </source>
</evidence>
<evidence type="ECO:0000259" key="28">
    <source>
        <dbReference type="PROSITE" id="PS50980"/>
    </source>
</evidence>
<dbReference type="Gene3D" id="2.40.50.100">
    <property type="match status" value="1"/>
</dbReference>
<evidence type="ECO:0000256" key="16">
    <source>
        <dbReference type="ARBA" id="ARBA00023098"/>
    </source>
</evidence>
<dbReference type="InterPro" id="IPR001882">
    <property type="entry name" value="Biotin_BS"/>
</dbReference>
<feature type="domain" description="Biotin carboxylation" evidence="27">
    <location>
        <begin position="544"/>
        <end position="1047"/>
    </location>
</feature>
<evidence type="ECO:0000256" key="17">
    <source>
        <dbReference type="ARBA" id="ARBA00023136"/>
    </source>
</evidence>
<dbReference type="SUPFAM" id="SSF53448">
    <property type="entry name" value="Nucleotide-diphospho-sugar transferases"/>
    <property type="match status" value="1"/>
</dbReference>
<evidence type="ECO:0000256" key="2">
    <source>
        <dbReference type="ARBA" id="ARBA00004606"/>
    </source>
</evidence>
<dbReference type="FunFam" id="3.30.470.20:FF:000005">
    <property type="entry name" value="Acetyl-CoA carboxylase 1"/>
    <property type="match status" value="1"/>
</dbReference>
<dbReference type="InterPro" id="IPR029044">
    <property type="entry name" value="Nucleotide-diphossugar_trans"/>
</dbReference>
<evidence type="ECO:0000259" key="29">
    <source>
        <dbReference type="PROSITE" id="PS50989"/>
    </source>
</evidence>
<dbReference type="InterPro" id="IPR005482">
    <property type="entry name" value="Biotin_COase_C"/>
</dbReference>
<evidence type="ECO:0000256" key="1">
    <source>
        <dbReference type="ARBA" id="ARBA00001953"/>
    </source>
</evidence>
<dbReference type="Gene3D" id="3.30.1490.20">
    <property type="entry name" value="ATP-grasp fold, A domain"/>
    <property type="match status" value="1"/>
</dbReference>
<evidence type="ECO:0000259" key="27">
    <source>
        <dbReference type="PROSITE" id="PS50979"/>
    </source>
</evidence>
<dbReference type="OrthoDB" id="10016069at2759"/>
<dbReference type="Pfam" id="PF08326">
    <property type="entry name" value="ACC_central"/>
    <property type="match status" value="1"/>
</dbReference>
<dbReference type="Pfam" id="PF02786">
    <property type="entry name" value="CPSase_L_D2"/>
    <property type="match status" value="1"/>
</dbReference>
<dbReference type="PROSITE" id="PS50980">
    <property type="entry name" value="COA_CT_NTER"/>
    <property type="match status" value="1"/>
</dbReference>
<dbReference type="InterPro" id="IPR013537">
    <property type="entry name" value="AcCoA_COase_cen"/>
</dbReference>
<keyword evidence="21" id="KW-0511">Multifunctional enzyme</keyword>
<keyword evidence="7" id="KW-0436">Ligase</keyword>
<dbReference type="InterPro" id="IPR000089">
    <property type="entry name" value="Biotin_lipoyl"/>
</dbReference>
<dbReference type="EMBL" id="PZQS01000006">
    <property type="protein sequence ID" value="PVD28122.1"/>
    <property type="molecule type" value="Genomic_DNA"/>
</dbReference>
<dbReference type="InterPro" id="IPR016185">
    <property type="entry name" value="PreATP-grasp_dom_sf"/>
</dbReference>
<keyword evidence="15" id="KW-1133">Transmembrane helix</keyword>
<dbReference type="FunFam" id="2.40.460.10:FF:000001">
    <property type="entry name" value="Acetyl-CoA carboxylase 1"/>
    <property type="match status" value="1"/>
</dbReference>
<name>A0A2T7P3W9_POMCA</name>
<dbReference type="InterPro" id="IPR003859">
    <property type="entry name" value="Galactosyl_T"/>
</dbReference>
<evidence type="ECO:0000256" key="19">
    <source>
        <dbReference type="ARBA" id="ARBA00023180"/>
    </source>
</evidence>
<dbReference type="Pfam" id="PF02709">
    <property type="entry name" value="Glyco_transf_7C"/>
    <property type="match status" value="1"/>
</dbReference>
<dbReference type="CDD" id="cd00899">
    <property type="entry name" value="b4GalT"/>
    <property type="match status" value="1"/>
</dbReference>
<evidence type="ECO:0000256" key="6">
    <source>
        <dbReference type="ARBA" id="ARBA00022516"/>
    </source>
</evidence>
<dbReference type="InterPro" id="IPR049074">
    <property type="entry name" value="ACCA_BT"/>
</dbReference>
<dbReference type="Pfam" id="PF13733">
    <property type="entry name" value="Glyco_transf_7N"/>
    <property type="match status" value="1"/>
</dbReference>
<dbReference type="GO" id="GO:0003989">
    <property type="term" value="F:acetyl-CoA carboxylase activity"/>
    <property type="evidence" value="ECO:0007669"/>
    <property type="project" value="UniProtKB-EC"/>
</dbReference>
<comment type="cofactor">
    <cofactor evidence="1">
        <name>biotin</name>
        <dbReference type="ChEBI" id="CHEBI:57586"/>
    </cofactor>
</comment>
<keyword evidence="11 24" id="KW-0547">Nucleotide-binding</keyword>
<feature type="domain" description="CoA carboxyltransferase C-terminal" evidence="29">
    <location>
        <begin position="2323"/>
        <end position="2638"/>
    </location>
</feature>
<keyword evidence="10" id="KW-0812">Transmembrane</keyword>
<dbReference type="Pfam" id="PF21385">
    <property type="entry name" value="ACCA_BT"/>
    <property type="match status" value="1"/>
</dbReference>
<keyword evidence="18" id="KW-0275">Fatty acid biosynthesis</keyword>
<dbReference type="Gene3D" id="3.40.50.20">
    <property type="match status" value="1"/>
</dbReference>
<dbReference type="PROSITE" id="PS50975">
    <property type="entry name" value="ATP_GRASP"/>
    <property type="match status" value="1"/>
</dbReference>
<evidence type="ECO:0000256" key="10">
    <source>
        <dbReference type="ARBA" id="ARBA00022692"/>
    </source>
</evidence>
<dbReference type="Gene3D" id="3.30.470.20">
    <property type="entry name" value="ATP-grasp fold, B domain"/>
    <property type="match status" value="1"/>
</dbReference>
<dbReference type="PANTHER" id="PTHR45728:SF3">
    <property type="entry name" value="ACETYL-COA CARBOXYLASE"/>
    <property type="match status" value="1"/>
</dbReference>
<dbReference type="InterPro" id="IPR034733">
    <property type="entry name" value="AcCoA_carboxyl_beta"/>
</dbReference>
<comment type="catalytic activity">
    <reaction evidence="23">
        <text>N(6)-biotinyl-L-lysyl-[protein] + hydrogencarbonate + ATP = N(6)-carboxybiotinyl-L-lysyl-[protein] + ADP + phosphate + H(+)</text>
        <dbReference type="Rhea" id="RHEA:13501"/>
        <dbReference type="Rhea" id="RHEA-COMP:10505"/>
        <dbReference type="Rhea" id="RHEA-COMP:10506"/>
        <dbReference type="ChEBI" id="CHEBI:15378"/>
        <dbReference type="ChEBI" id="CHEBI:17544"/>
        <dbReference type="ChEBI" id="CHEBI:30616"/>
        <dbReference type="ChEBI" id="CHEBI:43474"/>
        <dbReference type="ChEBI" id="CHEBI:83144"/>
        <dbReference type="ChEBI" id="CHEBI:83145"/>
        <dbReference type="ChEBI" id="CHEBI:456216"/>
        <dbReference type="EC" id="6.3.4.14"/>
    </reaction>
</comment>
<dbReference type="InterPro" id="IPR013815">
    <property type="entry name" value="ATP_grasp_subdomain_1"/>
</dbReference>
<dbReference type="PROSITE" id="PS00866">
    <property type="entry name" value="CPSASE_1"/>
    <property type="match status" value="1"/>
</dbReference>
<sequence length="2759" mass="313412">MPRKLHSSFQWSVLQCQPCSLPGGEISVVGTTLGAQLSKMSDENKNLPPCPLIPPGLEGLLKVDEQVPSFQELNEKFSMLQPGGQHQPPECLAHQKVALIIPYRDRQVHLKIFLNNIHPFLQRQQLDYGIYVVEMKEGIEFNRALLFNVGFTEALKQDNYTCFIFHDVDLIPEDDRNLYRCTREPRHLSVAIDRMNYRLPYYSIFGGASALTKNQFMLVNGFSNVYFGWGGEDDDMSQRVKSRGMRIVRYKRDVARYKSMSHAREQPNPARMNLLHKAPTRFDSDGLSSLEYTKLAFELKRLYTWILIEVDKDAVIEKAKPVMPGRKKDAKKQGTNSFWREEIDHSNLTMCKSARKQGELSPRYMRVFITQFLRTLRIFLQLISEFLLQGIFRTEFVCAEDYWEVDSMSGLGNKAEESEESGAGKLDEDAGDESSEKVVFNLDQDDDDDHPEAKEQVGPLISRRKFSHQVSADLSTGSSSPSMYRSESESSLYSDSGADVTKSTIRHTMSGISLDTTKGRRAYIKDFCVATPEEYVKCFGGDVVINKVLIANNGIAAVKCMRSVRRWAYEMFRNERAIRFVVMVTPEDLKANAEYIRMADQYIPVPGGTNNNNYANVELILDIAKRTHVQAVWAGWGHASENPKLPELLHKNNIQFIGPPENAMWALGDKIASSIVAQTAGVPTLPWSGSGIKLSWSEEDCMRGKPLSVPQELYRRGCTMNVDEGLKVATEIGFPVMIKASEGGGGKGIRKVDSANDFNNMYRQVQQEVPGSPIFIMKLASVARHLEVQLLADKYGNAISLFGRDCSIQRRHQKIIEEAPAVIAKPDVFEKMEKAAVKLAKMVGYVSAGTVEYLYSASDDTFHFLELNPRLQVEHPCTEMVADINLPAAQLQIAMGLPLYRIKDIRMLYGEDPWGDSVIDFDQPQHQPQPRGHVIAARITSENPDEGFKPSSGTVSELNFRSSKNVWGYFSVAASGGLHEFADSQFGHCFSWGEDREAARENLVVALKELSIRGDFGTTVEYLIKLLETEEYQTNTITTGWLDRLIAEKVKAERPDTMLAVIVCALHIADHQIISSFSDFTASLEKGQILPSYSLKNIADVQFIYEGVKYALQVKSPLLLSMNKSTLDVEAHRLSDGGLLLSVDGLSYTTYMKEQVNNYRITIDNQTCCMQKENDPTILRSPSAGKLLNFAVEDGGHVFSGDVYAEIEVMKMVMELRVTENGCIHFSRRPGSVLDPGTVVAYLQLDDPSRVQQALECTETLPQPQNPMTHGDKLHQVFQRTRSELDNIMSGYILPDPYFEQKALVTVERLMSCLKDPCLPLLELQELISMIRGRVPHLVERSIRKLMSSYSSNITSILSQFPSQQIASVIDNYAATLSKRGDRDVFFMATQGVVQLVQRYRNGIRGHMKSVVQDLLRQYLRVELQFQNGSYDKCVQQLRDKNKENIPVVVQTIFSHLAIQQRNALVIMLIDHLFGKEPGLTDELASVLSELTQLSKTENSKVALKARQVLIAAHQPPYEQRYNQMESIFLSSINIYGHDFSPENLQKLINSETAIYDVLQEFFFHPNDLVKVYIRRAYVAYELHSLQHSSLPDGHCVVEFRFLLPRSHPNRLMVTRFDLCAMMRVNSMEKESSDSDNWEELPVCQRMGVMTAFETFEQMSRNFEGVLDKFQSMPQPDSPLLSDSEDFGSMQSIQSLSDTDDPIHIINIAMRMEEYEQDNVLSQRFQVFCKQQERALYDRGIRRVTFVVLYRKAVPKYFTYRAKFEFCEDTIYRHLEPGLAFQLEINRLRNFELTNIPTANYKMHLYLGKAKVAKGQEVTDFRFFVRAIVRHSDLVTKEASFEYLQNEGERTLLEAMDSLEVAFSHSQQSKKTDCNHIFLNFVPTLTLTEPGKLVETVRTFIMRYGSRLWKLRVLHAELKFSIRLTTGGIASSFPIRLFVTNESGYYLDISLYREVTDSRTGQIMFESYGAKRGPLHGLLISTPYLTKDHLQLKRFQAQSSGTTYVYDYPEMFRQALMQLWEQHDKTFNCKIERNFMDMLSCVELVLDSHGHMCPHNRLPGENEIGMVVWKMTLKTPEFPDGRDIVVIANDMTNKIGSFGPQEDLLFKAKLSRKYGLPRIFLAANSGARIGLAEEIKHLFRVAWEDPENPDKGFKYLYLRPDEFKKVSSMSSVRAELIEDEGESRYKITDIIGKEDGLGVENLRGSGMIAGETSTAYDEVITINLVTCRAIGIGAYLVRLGQRVIQVENSAIILTGASALNKVLGREVYTSNNQLGGIQIMYNNGVTHAVVHDDFEGVYKVLHWLSYMPKFRGGPLPILSITDPVERSVEFMPTKTPYDPRWMLAGRKVPETKQFQAGFFDIGSFDEILKPWAETVVVGRARLGGIPVGVVSVETRTVELVVPADPANLDSETKVIQQAGQVWFPDSAYKTAQAIMDFNREELPLIIFANWRGFSGGMKDMYDQVLKFGSYIVDALRAYQQPVLIYIPPYGELRGGSWVVVDPTINPDHMEMFADSLCRGGVLEPEGTVEIKFRRKDLEKVMRRLDPNVRQIVEQMATPDLPANTRAELEKQLKAAEDALAPVYHTVALHFADLHDTPGRMEEKGVISNVLQWQKSREFFYWRLQRRLLEMQAKKLLSEGGHRMQSRAHFDSMLSRWFSEDQGAVNGYLWENDQKVVNWLQQQLQERDGTEGCSLLKDNVRCLQRDHVLAHVKDVLEKNPEVSMDVVVHMTQLMTPAQRAEVVRILSTLETTDPPEPVNK</sequence>
<dbReference type="PROSITE" id="PS50979">
    <property type="entry name" value="BC"/>
    <property type="match status" value="1"/>
</dbReference>
<dbReference type="InterPro" id="IPR029045">
    <property type="entry name" value="ClpP/crotonase-like_dom_sf"/>
</dbReference>
<comment type="catalytic activity">
    <reaction evidence="22">
        <text>hydrogencarbonate + acetyl-CoA + ATP = malonyl-CoA + ADP + phosphate + H(+)</text>
        <dbReference type="Rhea" id="RHEA:11308"/>
        <dbReference type="ChEBI" id="CHEBI:15378"/>
        <dbReference type="ChEBI" id="CHEBI:17544"/>
        <dbReference type="ChEBI" id="CHEBI:30616"/>
        <dbReference type="ChEBI" id="CHEBI:43474"/>
        <dbReference type="ChEBI" id="CHEBI:57288"/>
        <dbReference type="ChEBI" id="CHEBI:57384"/>
        <dbReference type="ChEBI" id="CHEBI:456216"/>
        <dbReference type="EC" id="6.4.1.2"/>
    </reaction>
</comment>
<dbReference type="InterPro" id="IPR011764">
    <property type="entry name" value="Biotin_carboxylation_dom"/>
</dbReference>
<dbReference type="Pfam" id="PF01039">
    <property type="entry name" value="Carboxyl_trans"/>
    <property type="match status" value="1"/>
</dbReference>
<keyword evidence="17" id="KW-0472">Membrane</keyword>
<keyword evidence="12" id="KW-0276">Fatty acid metabolism</keyword>
<dbReference type="UniPathway" id="UPA00655">
    <property type="reaction ID" value="UER00711"/>
</dbReference>
<dbReference type="GO" id="GO:0005975">
    <property type="term" value="P:carbohydrate metabolic process"/>
    <property type="evidence" value="ECO:0007669"/>
    <property type="project" value="InterPro"/>
</dbReference>
<dbReference type="SUPFAM" id="SSF56059">
    <property type="entry name" value="Glutathione synthetase ATP-binding domain-like"/>
    <property type="match status" value="1"/>
</dbReference>
<dbReference type="FunFam" id="3.30.1490.20:FF:000003">
    <property type="entry name" value="acetyl-CoA carboxylase isoform X1"/>
    <property type="match status" value="1"/>
</dbReference>
<dbReference type="GO" id="GO:0004075">
    <property type="term" value="F:biotin carboxylase activity"/>
    <property type="evidence" value="ECO:0007669"/>
    <property type="project" value="UniProtKB-EC"/>
</dbReference>
<dbReference type="FunFam" id="2.40.50.100:FF:000005">
    <property type="entry name" value="Acetyl-CoA carboxylase 1"/>
    <property type="match status" value="1"/>
</dbReference>
<dbReference type="GO" id="GO:0016020">
    <property type="term" value="C:membrane"/>
    <property type="evidence" value="ECO:0007669"/>
    <property type="project" value="UniProtKB-SubCell"/>
</dbReference>
<keyword evidence="13 24" id="KW-0067">ATP-binding</keyword>
<organism evidence="30 31">
    <name type="scientific">Pomacea canaliculata</name>
    <name type="common">Golden apple snail</name>
    <dbReference type="NCBI Taxonomy" id="400727"/>
    <lineage>
        <taxon>Eukaryota</taxon>
        <taxon>Metazoa</taxon>
        <taxon>Spiralia</taxon>
        <taxon>Lophotrochozoa</taxon>
        <taxon>Mollusca</taxon>
        <taxon>Gastropoda</taxon>
        <taxon>Caenogastropoda</taxon>
        <taxon>Architaenioglossa</taxon>
        <taxon>Ampullarioidea</taxon>
        <taxon>Ampullariidae</taxon>
        <taxon>Pomacea</taxon>
    </lineage>
</organism>
<dbReference type="InterPro" id="IPR011053">
    <property type="entry name" value="Single_hybrid_motif"/>
</dbReference>
<comment type="caution">
    <text evidence="30">The sequence shown here is derived from an EMBL/GenBank/DDBJ whole genome shotgun (WGS) entry which is preliminary data.</text>
</comment>
<dbReference type="Proteomes" id="UP000245119">
    <property type="component" value="Linkage Group LG6"/>
</dbReference>
<keyword evidence="19" id="KW-0325">Glycoprotein</keyword>